<dbReference type="Proteomes" id="UP001501637">
    <property type="component" value="Unassembled WGS sequence"/>
</dbReference>
<keyword evidence="3" id="KW-1185">Reference proteome</keyword>
<comment type="caution">
    <text evidence="2">The sequence shown here is derived from an EMBL/GenBank/DDBJ whole genome shotgun (WGS) entry which is preliminary data.</text>
</comment>
<evidence type="ECO:0000313" key="3">
    <source>
        <dbReference type="Proteomes" id="UP001501637"/>
    </source>
</evidence>
<evidence type="ECO:0000256" key="1">
    <source>
        <dbReference type="SAM" id="MobiDB-lite"/>
    </source>
</evidence>
<dbReference type="EMBL" id="BAAAUG010000042">
    <property type="protein sequence ID" value="GAA3104589.1"/>
    <property type="molecule type" value="Genomic_DNA"/>
</dbReference>
<sequence>MGGSVGPSEFARFDPGSPELQQGLALAGAGRNDVTYYPGTQDAPGQTAHRGRVALCGRPEGSTTVVSM</sequence>
<reference evidence="2 3" key="1">
    <citation type="journal article" date="2019" name="Int. J. Syst. Evol. Microbiol.">
        <title>The Global Catalogue of Microorganisms (GCM) 10K type strain sequencing project: providing services to taxonomists for standard genome sequencing and annotation.</title>
        <authorList>
            <consortium name="The Broad Institute Genomics Platform"/>
            <consortium name="The Broad Institute Genome Sequencing Center for Infectious Disease"/>
            <person name="Wu L."/>
            <person name="Ma J."/>
        </authorList>
    </citation>
    <scope>NUCLEOTIDE SEQUENCE [LARGE SCALE GENOMIC DNA]</scope>
    <source>
        <strain evidence="2 3">JCM 9092</strain>
    </source>
</reference>
<gene>
    <name evidence="2" type="ORF">GCM10010449_29560</name>
</gene>
<proteinExistence type="predicted"/>
<feature type="region of interest" description="Disordered" evidence="1">
    <location>
        <begin position="1"/>
        <end position="21"/>
    </location>
</feature>
<accession>A0ABN3YDU2</accession>
<organism evidence="2 3">
    <name type="scientific">Streptomyces rectiviolaceus</name>
    <dbReference type="NCBI Taxonomy" id="332591"/>
    <lineage>
        <taxon>Bacteria</taxon>
        <taxon>Bacillati</taxon>
        <taxon>Actinomycetota</taxon>
        <taxon>Actinomycetes</taxon>
        <taxon>Kitasatosporales</taxon>
        <taxon>Streptomycetaceae</taxon>
        <taxon>Streptomyces</taxon>
    </lineage>
</organism>
<protein>
    <submittedName>
        <fullName evidence="2">Uncharacterized protein</fullName>
    </submittedName>
</protein>
<evidence type="ECO:0000313" key="2">
    <source>
        <dbReference type="EMBL" id="GAA3104589.1"/>
    </source>
</evidence>
<name>A0ABN3YDU2_9ACTN</name>